<dbReference type="OrthoDB" id="5918597at2759"/>
<dbReference type="EMBL" id="BSXT01002719">
    <property type="protein sequence ID" value="GMF50547.1"/>
    <property type="molecule type" value="Genomic_DNA"/>
</dbReference>
<keyword evidence="2" id="KW-1185">Reference proteome</keyword>
<evidence type="ECO:0000313" key="1">
    <source>
        <dbReference type="EMBL" id="GMF50547.1"/>
    </source>
</evidence>
<organism evidence="1 2">
    <name type="scientific">Phytophthora fragariaefolia</name>
    <dbReference type="NCBI Taxonomy" id="1490495"/>
    <lineage>
        <taxon>Eukaryota</taxon>
        <taxon>Sar</taxon>
        <taxon>Stramenopiles</taxon>
        <taxon>Oomycota</taxon>
        <taxon>Peronosporomycetes</taxon>
        <taxon>Peronosporales</taxon>
        <taxon>Peronosporaceae</taxon>
        <taxon>Phytophthora</taxon>
    </lineage>
</organism>
<sequence>MALASPRRPISDPMNTAAFPEFLAGKENSLAQSLQQYTTPAYYNQMALQIKKNYLQRNFYVECEGLTVEKPQLAQVIYRRLTEKEYENLVASKKPPTAVSPEATIEHLRLHVDVATEEDLDIVYIEDQTQHVQHQNVYPVVFESRVTELEEIDWRIESMHTCIIEQKAVNVRWGRGIRGGY</sequence>
<dbReference type="Proteomes" id="UP001165121">
    <property type="component" value="Unassembled WGS sequence"/>
</dbReference>
<gene>
    <name evidence="1" type="ORF">Pfra01_002020200</name>
</gene>
<protein>
    <submittedName>
        <fullName evidence="1">Unnamed protein product</fullName>
    </submittedName>
</protein>
<dbReference type="AlphaFoldDB" id="A0A9W6Y275"/>
<evidence type="ECO:0000313" key="2">
    <source>
        <dbReference type="Proteomes" id="UP001165121"/>
    </source>
</evidence>
<accession>A0A9W6Y275</accession>
<reference evidence="1" key="1">
    <citation type="submission" date="2023-04" db="EMBL/GenBank/DDBJ databases">
        <title>Phytophthora fragariaefolia NBRC 109709.</title>
        <authorList>
            <person name="Ichikawa N."/>
            <person name="Sato H."/>
            <person name="Tonouchi N."/>
        </authorList>
    </citation>
    <scope>NUCLEOTIDE SEQUENCE</scope>
    <source>
        <strain evidence="1">NBRC 109709</strain>
    </source>
</reference>
<proteinExistence type="predicted"/>
<comment type="caution">
    <text evidence="1">The sequence shown here is derived from an EMBL/GenBank/DDBJ whole genome shotgun (WGS) entry which is preliminary data.</text>
</comment>
<name>A0A9W6Y275_9STRA</name>